<feature type="transmembrane region" description="Helical" evidence="1">
    <location>
        <begin position="116"/>
        <end position="137"/>
    </location>
</feature>
<gene>
    <name evidence="2" type="ORF">PNEG_00972</name>
</gene>
<keyword evidence="1" id="KW-1133">Transmembrane helix</keyword>
<accession>M7NUQ5</accession>
<sequence>MMLHQDDLIEDIPLRICHILSILPACYWAIHFVFGKTQVKRILYVHIEYAWEIWMASIWFIVCAFLFYKLTSGLLLRWHMKYSYPAILIRLMSLNLMNGCLTRLFVSFSSNKIQQLFCAILMTCILACIYIIQNYVTSNFSQLGITKAPKRLNLINIAIYVMVPIGFASFITMLCALFHIKYS</sequence>
<reference evidence="3" key="1">
    <citation type="journal article" date="2016" name="Nat. Commun.">
        <title>Genome analysis of three Pneumocystis species reveals adaptation mechanisms to life exclusively in mammalian hosts.</title>
        <authorList>
            <person name="Ma L."/>
            <person name="Chen Z."/>
            <person name="Huang D.W."/>
            <person name="Kutty G."/>
            <person name="Ishihara M."/>
            <person name="Wang H."/>
            <person name="Abouelleil A."/>
            <person name="Bishop L."/>
            <person name="Davey E."/>
            <person name="Deng R."/>
            <person name="Deng X."/>
            <person name="Fan L."/>
            <person name="Fantoni G."/>
            <person name="Fitzgerald M."/>
            <person name="Gogineni E."/>
            <person name="Goldberg J.M."/>
            <person name="Handley G."/>
            <person name="Hu X."/>
            <person name="Huber C."/>
            <person name="Jiao X."/>
            <person name="Jones K."/>
            <person name="Levin J.Z."/>
            <person name="Liu Y."/>
            <person name="Macdonald P."/>
            <person name="Melnikov A."/>
            <person name="Raley C."/>
            <person name="Sassi M."/>
            <person name="Sherman B.T."/>
            <person name="Song X."/>
            <person name="Sykes S."/>
            <person name="Tran B."/>
            <person name="Walsh L."/>
            <person name="Xia Y."/>
            <person name="Yang J."/>
            <person name="Young S."/>
            <person name="Zeng Q."/>
            <person name="Zheng X."/>
            <person name="Stephens R."/>
            <person name="Nusbaum C."/>
            <person name="Birren B.W."/>
            <person name="Azadi P."/>
            <person name="Lempicki R.A."/>
            <person name="Cuomo C.A."/>
            <person name="Kovacs J.A."/>
        </authorList>
    </citation>
    <scope>NUCLEOTIDE SEQUENCE [LARGE SCALE GENOMIC DNA]</scope>
    <source>
        <strain evidence="3">B123</strain>
    </source>
</reference>
<dbReference type="OMA" id="WIAISCF"/>
<feature type="transmembrane region" description="Helical" evidence="1">
    <location>
        <begin position="51"/>
        <end position="70"/>
    </location>
</feature>
<dbReference type="STRING" id="1069680.M7NUQ5"/>
<dbReference type="InterPro" id="IPR021100">
    <property type="entry name" value="N-glycosylation_EOS1"/>
</dbReference>
<keyword evidence="3" id="KW-1185">Reference proteome</keyword>
<organism evidence="2 3">
    <name type="scientific">Pneumocystis murina (strain B123)</name>
    <name type="common">Mouse pneumocystis pneumonia agent</name>
    <name type="synonym">Pneumocystis carinii f. sp. muris</name>
    <dbReference type="NCBI Taxonomy" id="1069680"/>
    <lineage>
        <taxon>Eukaryota</taxon>
        <taxon>Fungi</taxon>
        <taxon>Dikarya</taxon>
        <taxon>Ascomycota</taxon>
        <taxon>Taphrinomycotina</taxon>
        <taxon>Pneumocystomycetes</taxon>
        <taxon>Pneumocystaceae</taxon>
        <taxon>Pneumocystis</taxon>
    </lineage>
</organism>
<keyword evidence="1" id="KW-0812">Transmembrane</keyword>
<evidence type="ECO:0000256" key="1">
    <source>
        <dbReference type="SAM" id="Phobius"/>
    </source>
</evidence>
<evidence type="ECO:0000313" key="3">
    <source>
        <dbReference type="Proteomes" id="UP000011958"/>
    </source>
</evidence>
<dbReference type="PANTHER" id="PTHR28147:SF1">
    <property type="entry name" value="N-GLYCOSYLATION PROTEIN EOS1"/>
    <property type="match status" value="1"/>
</dbReference>
<dbReference type="GO" id="GO:0006487">
    <property type="term" value="P:protein N-linked glycosylation"/>
    <property type="evidence" value="ECO:0007669"/>
    <property type="project" value="TreeGrafter"/>
</dbReference>
<protein>
    <submittedName>
        <fullName evidence="2">Uncharacterized protein</fullName>
    </submittedName>
</protein>
<dbReference type="PRINTS" id="PR02070">
    <property type="entry name" value="NGLYCOSEOS1"/>
</dbReference>
<comment type="caution">
    <text evidence="2">The sequence shown here is derived from an EMBL/GenBank/DDBJ whole genome shotgun (WGS) entry which is preliminary data.</text>
</comment>
<feature type="transmembrane region" description="Helical" evidence="1">
    <location>
        <begin position="157"/>
        <end position="180"/>
    </location>
</feature>
<dbReference type="PANTHER" id="PTHR28147">
    <property type="entry name" value="N-GLYCOSYLATION PROTEIN EOS1"/>
    <property type="match status" value="1"/>
</dbReference>
<dbReference type="HOGENOM" id="CLU_1475743_0_0_1"/>
<dbReference type="AlphaFoldDB" id="M7NUQ5"/>
<dbReference type="GO" id="GO:0034599">
    <property type="term" value="P:cellular response to oxidative stress"/>
    <property type="evidence" value="ECO:0007669"/>
    <property type="project" value="InterPro"/>
</dbReference>
<feature type="transmembrane region" description="Helical" evidence="1">
    <location>
        <begin position="12"/>
        <end position="30"/>
    </location>
</feature>
<dbReference type="Pfam" id="PF12326">
    <property type="entry name" value="EOS1"/>
    <property type="match status" value="1"/>
</dbReference>
<evidence type="ECO:0000313" key="2">
    <source>
        <dbReference type="EMBL" id="EMR10826.1"/>
    </source>
</evidence>
<dbReference type="GO" id="GO:0005789">
    <property type="term" value="C:endoplasmic reticulum membrane"/>
    <property type="evidence" value="ECO:0007669"/>
    <property type="project" value="InterPro"/>
</dbReference>
<proteinExistence type="predicted"/>
<name>M7NUQ5_PNEMU</name>
<dbReference type="GeneID" id="19894670"/>
<keyword evidence="1" id="KW-0472">Membrane</keyword>
<dbReference type="EMBL" id="AFWA02000003">
    <property type="protein sequence ID" value="EMR10826.1"/>
    <property type="molecule type" value="Genomic_DNA"/>
</dbReference>
<feature type="transmembrane region" description="Helical" evidence="1">
    <location>
        <begin position="82"/>
        <end position="104"/>
    </location>
</feature>
<dbReference type="eggNOG" id="ENOG502QTWB">
    <property type="taxonomic scope" value="Eukaryota"/>
</dbReference>
<dbReference type="OrthoDB" id="2139606at2759"/>
<dbReference type="VEuPathDB" id="FungiDB:PNEG_00972"/>
<dbReference type="Proteomes" id="UP000011958">
    <property type="component" value="Unassembled WGS sequence"/>
</dbReference>
<dbReference type="RefSeq" id="XP_007872886.1">
    <property type="nucleotide sequence ID" value="XM_007874695.1"/>
</dbReference>